<evidence type="ECO:0000256" key="6">
    <source>
        <dbReference type="ARBA" id="ARBA00023136"/>
    </source>
</evidence>
<evidence type="ECO:0000256" key="2">
    <source>
        <dbReference type="ARBA" id="ARBA00008914"/>
    </source>
</evidence>
<keyword evidence="5 8" id="KW-1133">Transmembrane helix</keyword>
<evidence type="ECO:0000256" key="4">
    <source>
        <dbReference type="ARBA" id="ARBA00022692"/>
    </source>
</evidence>
<dbReference type="GO" id="GO:0005886">
    <property type="term" value="C:plasma membrane"/>
    <property type="evidence" value="ECO:0007669"/>
    <property type="project" value="UniProtKB-SubCell"/>
</dbReference>
<name>A0A239IV90_9BACT</name>
<evidence type="ECO:0000259" key="9">
    <source>
        <dbReference type="PROSITE" id="PS51123"/>
    </source>
</evidence>
<sequence length="251" mass="27351">MSKKKHPEHVNHERWLVSYADFITLLFAFFVVLFAAGQTDKRKQVQLAIAMQSAFTHDGIFDQHSKTPPIAQDAAVGRSSKPAPFGLPIPTPQELAQKRVQEHVSEVMKKAVERKRLAAGAISMHTTDDGLVISLREAGFFPSGSADVRAGAEEIVAEVASALPDQAIHVEGHTDNVPIHNQQFATNWELSTARAATITRMVLAAGKVSPKLISATGFAEYQPAASNATEEGRAQNRRVDIILLKRPESSQ</sequence>
<keyword evidence="4 8" id="KW-0812">Transmembrane</keyword>
<dbReference type="InterPro" id="IPR025713">
    <property type="entry name" value="MotB-like_N_dom"/>
</dbReference>
<dbReference type="Gene3D" id="3.30.1330.60">
    <property type="entry name" value="OmpA-like domain"/>
    <property type="match status" value="1"/>
</dbReference>
<dbReference type="Pfam" id="PF13677">
    <property type="entry name" value="MotB_plug"/>
    <property type="match status" value="1"/>
</dbReference>
<comment type="similarity">
    <text evidence="2">Belongs to the MotB family.</text>
</comment>
<organism evidence="10 11">
    <name type="scientific">Granulicella rosea</name>
    <dbReference type="NCBI Taxonomy" id="474952"/>
    <lineage>
        <taxon>Bacteria</taxon>
        <taxon>Pseudomonadati</taxon>
        <taxon>Acidobacteriota</taxon>
        <taxon>Terriglobia</taxon>
        <taxon>Terriglobales</taxon>
        <taxon>Acidobacteriaceae</taxon>
        <taxon>Granulicella</taxon>
    </lineage>
</organism>
<proteinExistence type="inferred from homology"/>
<reference evidence="10 11" key="1">
    <citation type="submission" date="2017-06" db="EMBL/GenBank/DDBJ databases">
        <authorList>
            <person name="Kim H.J."/>
            <person name="Triplett B.A."/>
        </authorList>
    </citation>
    <scope>NUCLEOTIDE SEQUENCE [LARGE SCALE GENOMIC DNA]</scope>
    <source>
        <strain evidence="10 11">DSM 18704</strain>
    </source>
</reference>
<evidence type="ECO:0000256" key="5">
    <source>
        <dbReference type="ARBA" id="ARBA00022989"/>
    </source>
</evidence>
<evidence type="ECO:0000256" key="1">
    <source>
        <dbReference type="ARBA" id="ARBA00004162"/>
    </source>
</evidence>
<gene>
    <name evidence="10" type="ORF">SAMN05421770_103247</name>
</gene>
<dbReference type="Pfam" id="PF00691">
    <property type="entry name" value="OmpA"/>
    <property type="match status" value="1"/>
</dbReference>
<evidence type="ECO:0000313" key="10">
    <source>
        <dbReference type="EMBL" id="SNS96334.1"/>
    </source>
</evidence>
<evidence type="ECO:0000256" key="7">
    <source>
        <dbReference type="PROSITE-ProRule" id="PRU00473"/>
    </source>
</evidence>
<dbReference type="AlphaFoldDB" id="A0A239IV90"/>
<dbReference type="PANTHER" id="PTHR30329">
    <property type="entry name" value="STATOR ELEMENT OF FLAGELLAR MOTOR COMPLEX"/>
    <property type="match status" value="1"/>
</dbReference>
<dbReference type="InterPro" id="IPR036737">
    <property type="entry name" value="OmpA-like_sf"/>
</dbReference>
<keyword evidence="6 7" id="KW-0472">Membrane</keyword>
<dbReference type="OrthoDB" id="9815217at2"/>
<feature type="transmembrane region" description="Helical" evidence="8">
    <location>
        <begin position="15"/>
        <end position="36"/>
    </location>
</feature>
<dbReference type="CDD" id="cd07185">
    <property type="entry name" value="OmpA_C-like"/>
    <property type="match status" value="1"/>
</dbReference>
<dbReference type="InterPro" id="IPR050330">
    <property type="entry name" value="Bact_OuterMem_StrucFunc"/>
</dbReference>
<evidence type="ECO:0000256" key="3">
    <source>
        <dbReference type="ARBA" id="ARBA00022475"/>
    </source>
</evidence>
<dbReference type="SUPFAM" id="SSF103088">
    <property type="entry name" value="OmpA-like"/>
    <property type="match status" value="1"/>
</dbReference>
<evidence type="ECO:0000313" key="11">
    <source>
        <dbReference type="Proteomes" id="UP000198356"/>
    </source>
</evidence>
<dbReference type="PANTHER" id="PTHR30329:SF21">
    <property type="entry name" value="LIPOPROTEIN YIAD-RELATED"/>
    <property type="match status" value="1"/>
</dbReference>
<dbReference type="PROSITE" id="PS51123">
    <property type="entry name" value="OMPA_2"/>
    <property type="match status" value="1"/>
</dbReference>
<protein>
    <submittedName>
        <fullName evidence="10">Chemotaxis protein MotB</fullName>
    </submittedName>
</protein>
<comment type="subcellular location">
    <subcellularLocation>
        <location evidence="1">Cell membrane</location>
        <topology evidence="1">Single-pass membrane protein</topology>
    </subcellularLocation>
</comment>
<keyword evidence="11" id="KW-1185">Reference proteome</keyword>
<dbReference type="InterPro" id="IPR006665">
    <property type="entry name" value="OmpA-like"/>
</dbReference>
<keyword evidence="3" id="KW-1003">Cell membrane</keyword>
<dbReference type="Proteomes" id="UP000198356">
    <property type="component" value="Unassembled WGS sequence"/>
</dbReference>
<dbReference type="RefSeq" id="WP_089408363.1">
    <property type="nucleotide sequence ID" value="NZ_FZOU01000003.1"/>
</dbReference>
<evidence type="ECO:0000256" key="8">
    <source>
        <dbReference type="SAM" id="Phobius"/>
    </source>
</evidence>
<feature type="domain" description="OmpA-like" evidence="9">
    <location>
        <begin position="128"/>
        <end position="247"/>
    </location>
</feature>
<accession>A0A239IV90</accession>
<dbReference type="EMBL" id="FZOU01000003">
    <property type="protein sequence ID" value="SNS96334.1"/>
    <property type="molecule type" value="Genomic_DNA"/>
</dbReference>